<proteinExistence type="predicted"/>
<dbReference type="RefSeq" id="WP_289527543.1">
    <property type="nucleotide sequence ID" value="NZ_JAUDCK010000013.1"/>
</dbReference>
<dbReference type="InterPro" id="IPR016177">
    <property type="entry name" value="DNA-bd_dom_sf"/>
</dbReference>
<dbReference type="SUPFAM" id="SSF54171">
    <property type="entry name" value="DNA-binding domain"/>
    <property type="match status" value="1"/>
</dbReference>
<comment type="caution">
    <text evidence="1">The sequence shown here is derived from an EMBL/GenBank/DDBJ whole genome shotgun (WGS) entry which is preliminary data.</text>
</comment>
<name>A0ABT7UHR3_9FIRM</name>
<evidence type="ECO:0000313" key="2">
    <source>
        <dbReference type="Proteomes" id="UP001529275"/>
    </source>
</evidence>
<dbReference type="Proteomes" id="UP001529275">
    <property type="component" value="Unassembled WGS sequence"/>
</dbReference>
<reference evidence="1 2" key="2">
    <citation type="submission" date="2023-06" db="EMBL/GenBank/DDBJ databases">
        <authorList>
            <person name="Zeman M."/>
            <person name="Kubasova T."/>
            <person name="Jahodarova E."/>
            <person name="Nykrynova M."/>
            <person name="Rychlik I."/>
        </authorList>
    </citation>
    <scope>NUCLEOTIDE SEQUENCE [LARGE SCALE GENOMIC DNA]</scope>
    <source>
        <strain evidence="1 2">ET341</strain>
    </source>
</reference>
<gene>
    <name evidence="1" type="ORF">QUV98_05060</name>
</gene>
<dbReference type="EMBL" id="JAUDCK010000013">
    <property type="protein sequence ID" value="MDM8195683.1"/>
    <property type="molecule type" value="Genomic_DNA"/>
</dbReference>
<keyword evidence="2" id="KW-1185">Reference proteome</keyword>
<sequence length="139" mass="16692">MYRNVRSCGCLKQEIQRQIPNRLHRFDGTCVEFLDKRKYRIDNTSGFRGVFRSKNGRFYVSIGFKNQRFYLGTYQNYEDAVDIRLKAEEQIHHAFVEAYHIWKEQCMSSQEEIPFIFDVEKVDGEFKITTNINMQKFPI</sequence>
<organism evidence="1 2">
    <name type="scientific">Massilimicrobiota timonensis</name>
    <dbReference type="NCBI Taxonomy" id="1776392"/>
    <lineage>
        <taxon>Bacteria</taxon>
        <taxon>Bacillati</taxon>
        <taxon>Bacillota</taxon>
        <taxon>Erysipelotrichia</taxon>
        <taxon>Erysipelotrichales</taxon>
        <taxon>Erysipelotrichaceae</taxon>
        <taxon>Massilimicrobiota</taxon>
    </lineage>
</organism>
<evidence type="ECO:0000313" key="1">
    <source>
        <dbReference type="EMBL" id="MDM8195683.1"/>
    </source>
</evidence>
<reference evidence="2" key="1">
    <citation type="submission" date="2023-06" db="EMBL/GenBank/DDBJ databases">
        <title>Identification and characterization of horizontal gene transfer across gut microbiota members of farm animals based on homology search.</title>
        <authorList>
            <person name="Zeman M."/>
            <person name="Kubasova T."/>
            <person name="Jahodarova E."/>
            <person name="Nykrynova M."/>
            <person name="Rychlik I."/>
        </authorList>
    </citation>
    <scope>NUCLEOTIDE SEQUENCE [LARGE SCALE GENOMIC DNA]</scope>
    <source>
        <strain evidence="2">ET341</strain>
    </source>
</reference>
<accession>A0ABT7UHR3</accession>
<protein>
    <recommendedName>
        <fullName evidence="3">AP2/ERF domain-containing protein</fullName>
    </recommendedName>
</protein>
<evidence type="ECO:0008006" key="3">
    <source>
        <dbReference type="Google" id="ProtNLM"/>
    </source>
</evidence>